<protein>
    <recommendedName>
        <fullName evidence="7">L,D-TPase catalytic domain-containing protein</fullName>
    </recommendedName>
</protein>
<dbReference type="CDD" id="cd16913">
    <property type="entry name" value="YkuD_like"/>
    <property type="match status" value="1"/>
</dbReference>
<sequence length="392" mass="45379">MLRLRRVSSTILVLFIILAAVFLYDKSVQANRFKSEFTGALEQGKYDNAYEVHKRANDDSIIKKYFSFNEKSQELLNNELEALKQKYSNDTITYSELREKVKELAKITSSPYEEELKSFQEIESMRQAYTEAKKLSDKKKYIEAVKKLKTVSGMDKLYYEKAQVLMDDINKRATEEVNVKIQGYMKNNRLENGLKLLEDNKSVLDEDFYESNVNKLKEMQKKKSNVIKTKSVGLTTEEKEKVVTANGYLKGYVPNREKEDIVRKFSSSTQFLVWVDLNQQKTNVFVGKKGDWKLIKSFVSSTGTKGNETPKGFFRVTKRGTWFYSQKYQEGAKYWVQFYGNYLFHSVPMDINKNIVDSTLGIAASHGCVRLSLNDSAWIYNNITVGTTVYIK</sequence>
<organism evidence="8 9">
    <name type="scientific">Clostridium polyendosporum</name>
    <dbReference type="NCBI Taxonomy" id="69208"/>
    <lineage>
        <taxon>Bacteria</taxon>
        <taxon>Bacillati</taxon>
        <taxon>Bacillota</taxon>
        <taxon>Clostridia</taxon>
        <taxon>Eubacteriales</taxon>
        <taxon>Clostridiaceae</taxon>
        <taxon>Clostridium</taxon>
    </lineage>
</organism>
<comment type="pathway">
    <text evidence="1 6">Cell wall biogenesis; peptidoglycan biosynthesis.</text>
</comment>
<feature type="active site" description="Proton donor/acceptor" evidence="6">
    <location>
        <position position="345"/>
    </location>
</feature>
<dbReference type="InterPro" id="IPR038063">
    <property type="entry name" value="Transpep_catalytic_dom"/>
</dbReference>
<dbReference type="InterPro" id="IPR050979">
    <property type="entry name" value="LD-transpeptidase"/>
</dbReference>
<evidence type="ECO:0000256" key="1">
    <source>
        <dbReference type="ARBA" id="ARBA00004752"/>
    </source>
</evidence>
<dbReference type="Proteomes" id="UP000679179">
    <property type="component" value="Unassembled WGS sequence"/>
</dbReference>
<comment type="caution">
    <text evidence="8">The sequence shown here is derived from an EMBL/GenBank/DDBJ whole genome shotgun (WGS) entry which is preliminary data.</text>
</comment>
<evidence type="ECO:0000256" key="3">
    <source>
        <dbReference type="ARBA" id="ARBA00022960"/>
    </source>
</evidence>
<dbReference type="GO" id="GO:0018104">
    <property type="term" value="P:peptidoglycan-protein cross-linking"/>
    <property type="evidence" value="ECO:0007669"/>
    <property type="project" value="TreeGrafter"/>
</dbReference>
<keyword evidence="3 6" id="KW-0133">Cell shape</keyword>
<dbReference type="Gene3D" id="2.40.440.10">
    <property type="entry name" value="L,D-transpeptidase catalytic domain-like"/>
    <property type="match status" value="1"/>
</dbReference>
<reference evidence="8" key="1">
    <citation type="submission" date="2021-03" db="EMBL/GenBank/DDBJ databases">
        <title>Taxonomic study of Clostridium polyendosporum from meadow-gley soil under rice.</title>
        <authorList>
            <person name="Kobayashi H."/>
            <person name="Tanizawa Y."/>
            <person name="Yagura M."/>
        </authorList>
    </citation>
    <scope>NUCLEOTIDE SEQUENCE</scope>
    <source>
        <strain evidence="8">JCM 30710</strain>
    </source>
</reference>
<dbReference type="GO" id="GO:0005576">
    <property type="term" value="C:extracellular region"/>
    <property type="evidence" value="ECO:0007669"/>
    <property type="project" value="TreeGrafter"/>
</dbReference>
<keyword evidence="9" id="KW-1185">Reference proteome</keyword>
<name>A0A919S3I4_9CLOT</name>
<proteinExistence type="predicted"/>
<evidence type="ECO:0000256" key="2">
    <source>
        <dbReference type="ARBA" id="ARBA00022679"/>
    </source>
</evidence>
<dbReference type="PROSITE" id="PS52029">
    <property type="entry name" value="LD_TPASE"/>
    <property type="match status" value="1"/>
</dbReference>
<dbReference type="AlphaFoldDB" id="A0A919S3I4"/>
<evidence type="ECO:0000256" key="5">
    <source>
        <dbReference type="ARBA" id="ARBA00023316"/>
    </source>
</evidence>
<dbReference type="GO" id="GO:0071555">
    <property type="term" value="P:cell wall organization"/>
    <property type="evidence" value="ECO:0007669"/>
    <property type="project" value="UniProtKB-UniRule"/>
</dbReference>
<feature type="domain" description="L,D-TPase catalytic" evidence="7">
    <location>
        <begin position="271"/>
        <end position="392"/>
    </location>
</feature>
<keyword evidence="4 6" id="KW-0573">Peptidoglycan synthesis</keyword>
<keyword evidence="5 6" id="KW-0961">Cell wall biogenesis/degradation</keyword>
<dbReference type="InterPro" id="IPR005490">
    <property type="entry name" value="LD_TPept_cat_dom"/>
</dbReference>
<dbReference type="GO" id="GO:0008360">
    <property type="term" value="P:regulation of cell shape"/>
    <property type="evidence" value="ECO:0007669"/>
    <property type="project" value="UniProtKB-UniRule"/>
</dbReference>
<evidence type="ECO:0000259" key="7">
    <source>
        <dbReference type="PROSITE" id="PS52029"/>
    </source>
</evidence>
<dbReference type="GO" id="GO:0016740">
    <property type="term" value="F:transferase activity"/>
    <property type="evidence" value="ECO:0007669"/>
    <property type="project" value="UniProtKB-KW"/>
</dbReference>
<dbReference type="PANTHER" id="PTHR30582">
    <property type="entry name" value="L,D-TRANSPEPTIDASE"/>
    <property type="match status" value="1"/>
</dbReference>
<gene>
    <name evidence="8" type="ORF">CPJCM30710_32460</name>
</gene>
<keyword evidence="2" id="KW-0808">Transferase</keyword>
<dbReference type="Pfam" id="PF03734">
    <property type="entry name" value="YkuD"/>
    <property type="match status" value="1"/>
</dbReference>
<dbReference type="PANTHER" id="PTHR30582:SF2">
    <property type="entry name" value="L,D-TRANSPEPTIDASE YCIB-RELATED"/>
    <property type="match status" value="1"/>
</dbReference>
<dbReference type="RefSeq" id="WP_212905246.1">
    <property type="nucleotide sequence ID" value="NZ_BOPZ01000044.1"/>
</dbReference>
<dbReference type="EMBL" id="BOPZ01000044">
    <property type="protein sequence ID" value="GIM30580.1"/>
    <property type="molecule type" value="Genomic_DNA"/>
</dbReference>
<dbReference type="SUPFAM" id="SSF141523">
    <property type="entry name" value="L,D-transpeptidase catalytic domain-like"/>
    <property type="match status" value="1"/>
</dbReference>
<evidence type="ECO:0000313" key="9">
    <source>
        <dbReference type="Proteomes" id="UP000679179"/>
    </source>
</evidence>
<feature type="active site" description="Nucleophile" evidence="6">
    <location>
        <position position="368"/>
    </location>
</feature>
<evidence type="ECO:0000313" key="8">
    <source>
        <dbReference type="EMBL" id="GIM30580.1"/>
    </source>
</evidence>
<dbReference type="GO" id="GO:0071972">
    <property type="term" value="F:peptidoglycan L,D-transpeptidase activity"/>
    <property type="evidence" value="ECO:0007669"/>
    <property type="project" value="TreeGrafter"/>
</dbReference>
<evidence type="ECO:0000256" key="6">
    <source>
        <dbReference type="PROSITE-ProRule" id="PRU01373"/>
    </source>
</evidence>
<accession>A0A919S3I4</accession>
<evidence type="ECO:0000256" key="4">
    <source>
        <dbReference type="ARBA" id="ARBA00022984"/>
    </source>
</evidence>